<dbReference type="InterPro" id="IPR007110">
    <property type="entry name" value="Ig-like_dom"/>
</dbReference>
<keyword evidence="7" id="KW-1185">Reference proteome</keyword>
<keyword evidence="3" id="KW-0677">Repeat</keyword>
<dbReference type="HOGENOM" id="CLU_027499_1_0_1"/>
<dbReference type="EMBL" id="KB445564">
    <property type="protein sequence ID" value="EMC91224.1"/>
    <property type="molecule type" value="Genomic_DNA"/>
</dbReference>
<dbReference type="SUPFAM" id="SSF52075">
    <property type="entry name" value="Outer arm dynein light chain 1"/>
    <property type="match status" value="1"/>
</dbReference>
<dbReference type="OMA" id="RYLPWEL"/>
<dbReference type="PANTHER" id="PTHR48051">
    <property type="match status" value="1"/>
</dbReference>
<dbReference type="SMART" id="SM00369">
    <property type="entry name" value="LRR_TYP"/>
    <property type="match status" value="2"/>
</dbReference>
<evidence type="ECO:0000313" key="6">
    <source>
        <dbReference type="EMBL" id="EMC91224.1"/>
    </source>
</evidence>
<dbReference type="Proteomes" id="UP000011761">
    <property type="component" value="Unassembled WGS sequence"/>
</dbReference>
<keyword evidence="2" id="KW-0732">Signal</keyword>
<dbReference type="eggNOG" id="ENOG502SCN3">
    <property type="taxonomic scope" value="Eukaryota"/>
</dbReference>
<gene>
    <name evidence="6" type="ORF">BAUCODRAFT_318890</name>
</gene>
<evidence type="ECO:0000313" key="7">
    <source>
        <dbReference type="Proteomes" id="UP000011761"/>
    </source>
</evidence>
<dbReference type="InterPro" id="IPR003591">
    <property type="entry name" value="Leu-rich_rpt_typical-subtyp"/>
</dbReference>
<accession>M2MX52</accession>
<dbReference type="GeneID" id="19111621"/>
<reference evidence="6 7" key="1">
    <citation type="journal article" date="2012" name="PLoS Pathog.">
        <title>Diverse lifestyles and strategies of plant pathogenesis encoded in the genomes of eighteen Dothideomycetes fungi.</title>
        <authorList>
            <person name="Ohm R.A."/>
            <person name="Feau N."/>
            <person name="Henrissat B."/>
            <person name="Schoch C.L."/>
            <person name="Horwitz B.A."/>
            <person name="Barry K.W."/>
            <person name="Condon B.J."/>
            <person name="Copeland A.C."/>
            <person name="Dhillon B."/>
            <person name="Glaser F."/>
            <person name="Hesse C.N."/>
            <person name="Kosti I."/>
            <person name="LaButti K."/>
            <person name="Lindquist E.A."/>
            <person name="Lucas S."/>
            <person name="Salamov A.A."/>
            <person name="Bradshaw R.E."/>
            <person name="Ciuffetti L."/>
            <person name="Hamelin R.C."/>
            <person name="Kema G.H.J."/>
            <person name="Lawrence C."/>
            <person name="Scott J.A."/>
            <person name="Spatafora J.W."/>
            <person name="Turgeon B.G."/>
            <person name="de Wit P.J.G.M."/>
            <person name="Zhong S."/>
            <person name="Goodwin S.B."/>
            <person name="Grigoriev I.V."/>
        </authorList>
    </citation>
    <scope>NUCLEOTIDE SEQUENCE [LARGE SCALE GENOMIC DNA]</scope>
    <source>
        <strain evidence="6 7">UAMH 10762</strain>
    </source>
</reference>
<dbReference type="AlphaFoldDB" id="M2MX52"/>
<keyword evidence="1" id="KW-0433">Leucine-rich repeat</keyword>
<feature type="domain" description="Ig-like" evidence="5">
    <location>
        <begin position="456"/>
        <end position="533"/>
    </location>
</feature>
<dbReference type="STRING" id="717646.M2MX52"/>
<dbReference type="Gene3D" id="3.80.10.10">
    <property type="entry name" value="Ribonuclease Inhibitor"/>
    <property type="match status" value="1"/>
</dbReference>
<feature type="compositionally biased region" description="Acidic residues" evidence="4">
    <location>
        <begin position="56"/>
        <end position="66"/>
    </location>
</feature>
<dbReference type="PANTHER" id="PTHR48051:SF1">
    <property type="entry name" value="RAS SUPPRESSOR PROTEIN 1"/>
    <property type="match status" value="1"/>
</dbReference>
<organism evidence="6 7">
    <name type="scientific">Baudoinia panamericana (strain UAMH 10762)</name>
    <name type="common">Angels' share fungus</name>
    <name type="synonym">Baudoinia compniacensis (strain UAMH 10762)</name>
    <dbReference type="NCBI Taxonomy" id="717646"/>
    <lineage>
        <taxon>Eukaryota</taxon>
        <taxon>Fungi</taxon>
        <taxon>Dikarya</taxon>
        <taxon>Ascomycota</taxon>
        <taxon>Pezizomycotina</taxon>
        <taxon>Dothideomycetes</taxon>
        <taxon>Dothideomycetidae</taxon>
        <taxon>Mycosphaerellales</taxon>
        <taxon>Teratosphaeriaceae</taxon>
        <taxon>Baudoinia</taxon>
    </lineage>
</organism>
<dbReference type="InterPro" id="IPR050216">
    <property type="entry name" value="LRR_domain-containing"/>
</dbReference>
<feature type="region of interest" description="Disordered" evidence="4">
    <location>
        <begin position="1"/>
        <end position="70"/>
    </location>
</feature>
<dbReference type="Pfam" id="PF13855">
    <property type="entry name" value="LRR_8"/>
    <property type="match status" value="1"/>
</dbReference>
<sequence length="533" mass="59324">MALPSSPPLLPDDDLPSVPASLSLNSGSGVPIGSHSRKRQHSDFAGFSSDPLFSDSTEDDSVLDVDEQPRRKRAVRGPWWSLKKRGERSLRRTMAKKERLEVADSGVWMGSDASDVSIDGIIASQQKMEELAVEDDNEQQLPTAAPDAEAYAARIIQTCVDGGKEAVDLSDLALNHISNTTLRPLHHLIKSSFNENLHPPSEDEFGPLTPSVKLYLSTNQLTALPTELFSLANITVLSLRNNHLTHLPPAIARLIRLSELNISGNDIRCLPWELLDLVHCRDGNHRQILVRPNPLVQPIELSGPSPLRGQYQRLMKSEDFSRFADTRETIAKIRQKLHEQGLMNLRGELELRLKLGRMLRMQYLQDASRSSAEVRVCREELIYLASSSIRYFGVDGTPLRRCGEDWTASLTPPAYAPTAFGCDTMPSLLELGLRRLQAKYDLPHLLSILPDLNVSPTLASAIQRATDNAGAYGNETCTTCGHKYVVARAEWVEWWFNGYPSQPELSAETVLPFLRRACSWGCARVTEMGAFRC</sequence>
<protein>
    <recommendedName>
        <fullName evidence="5">Ig-like domain-containing protein</fullName>
    </recommendedName>
</protein>
<evidence type="ECO:0000256" key="1">
    <source>
        <dbReference type="ARBA" id="ARBA00022614"/>
    </source>
</evidence>
<proteinExistence type="predicted"/>
<evidence type="ECO:0000259" key="5">
    <source>
        <dbReference type="PROSITE" id="PS50835"/>
    </source>
</evidence>
<dbReference type="KEGG" id="bcom:BAUCODRAFT_318890"/>
<evidence type="ECO:0000256" key="2">
    <source>
        <dbReference type="ARBA" id="ARBA00022729"/>
    </source>
</evidence>
<dbReference type="InterPro" id="IPR001611">
    <property type="entry name" value="Leu-rich_rpt"/>
</dbReference>
<dbReference type="GO" id="GO:0005737">
    <property type="term" value="C:cytoplasm"/>
    <property type="evidence" value="ECO:0007669"/>
    <property type="project" value="TreeGrafter"/>
</dbReference>
<dbReference type="OrthoDB" id="1517790at2759"/>
<dbReference type="RefSeq" id="XP_007681646.1">
    <property type="nucleotide sequence ID" value="XM_007683456.1"/>
</dbReference>
<evidence type="ECO:0000256" key="3">
    <source>
        <dbReference type="ARBA" id="ARBA00022737"/>
    </source>
</evidence>
<feature type="compositionally biased region" description="Pro residues" evidence="4">
    <location>
        <begin position="1"/>
        <end position="10"/>
    </location>
</feature>
<name>M2MX52_BAUPA</name>
<dbReference type="InterPro" id="IPR032675">
    <property type="entry name" value="LRR_dom_sf"/>
</dbReference>
<dbReference type="PROSITE" id="PS50835">
    <property type="entry name" value="IG_LIKE"/>
    <property type="match status" value="1"/>
</dbReference>
<evidence type="ECO:0000256" key="4">
    <source>
        <dbReference type="SAM" id="MobiDB-lite"/>
    </source>
</evidence>